<dbReference type="Pfam" id="PF02275">
    <property type="entry name" value="CBAH"/>
    <property type="match status" value="1"/>
</dbReference>
<comment type="similarity">
    <text evidence="1">Belongs to the peptidase C59 family.</text>
</comment>
<accession>A0A7I9WKL2</accession>
<dbReference type="GO" id="GO:0016787">
    <property type="term" value="F:hydrolase activity"/>
    <property type="evidence" value="ECO:0007669"/>
    <property type="project" value="UniProtKB-KW"/>
</dbReference>
<protein>
    <submittedName>
        <fullName evidence="4">Choloylglycine hydrolase</fullName>
    </submittedName>
</protein>
<keyword evidence="5" id="KW-1185">Reference proteome</keyword>
<evidence type="ECO:0000313" key="5">
    <source>
        <dbReference type="Proteomes" id="UP000465241"/>
    </source>
</evidence>
<dbReference type="AlphaFoldDB" id="A0A7I9WKL2"/>
<evidence type="ECO:0000259" key="3">
    <source>
        <dbReference type="Pfam" id="PF02275"/>
    </source>
</evidence>
<dbReference type="EMBL" id="BLKT01000003">
    <property type="protein sequence ID" value="GFG58234.1"/>
    <property type="molecule type" value="Genomic_DNA"/>
</dbReference>
<dbReference type="CDD" id="cd01902">
    <property type="entry name" value="Ntn_CGH"/>
    <property type="match status" value="1"/>
</dbReference>
<organism evidence="4 5">
    <name type="scientific">Mycolicibacterium murale</name>
    <dbReference type="NCBI Taxonomy" id="182220"/>
    <lineage>
        <taxon>Bacteria</taxon>
        <taxon>Bacillati</taxon>
        <taxon>Actinomycetota</taxon>
        <taxon>Actinomycetes</taxon>
        <taxon>Mycobacteriales</taxon>
        <taxon>Mycobacteriaceae</taxon>
        <taxon>Mycolicibacterium</taxon>
    </lineage>
</organism>
<dbReference type="InterPro" id="IPR052193">
    <property type="entry name" value="Peptidase_C59"/>
</dbReference>
<evidence type="ECO:0000256" key="2">
    <source>
        <dbReference type="ARBA" id="ARBA00022801"/>
    </source>
</evidence>
<evidence type="ECO:0000313" key="4">
    <source>
        <dbReference type="EMBL" id="GFG58234.1"/>
    </source>
</evidence>
<dbReference type="RefSeq" id="WP_193489143.1">
    <property type="nucleotide sequence ID" value="NZ_BAAAMC010000029.1"/>
</dbReference>
<dbReference type="PANTHER" id="PTHR35527">
    <property type="entry name" value="CHOLOYLGLYCINE HYDROLASE"/>
    <property type="match status" value="1"/>
</dbReference>
<dbReference type="InterPro" id="IPR029132">
    <property type="entry name" value="CBAH/NAAA_C"/>
</dbReference>
<comment type="caution">
    <text evidence="4">The sequence shown here is derived from an EMBL/GenBank/DDBJ whole genome shotgun (WGS) entry which is preliminary data.</text>
</comment>
<keyword evidence="2 4" id="KW-0378">Hydrolase</keyword>
<feature type="domain" description="Choloylglycine hydrolase/NAAA C-terminal" evidence="3">
    <location>
        <begin position="2"/>
        <end position="289"/>
    </location>
</feature>
<sequence>MCTRILWNTNDLAVLTARTMDWPESTQPLLVAMPRGRARNGGLLGDQVVDENGLTWTSRYGSLVTTIYGIGTIDGFNERGLAAHGLYLEATDFGDRDGAKPAVHSGLWVQYLLDQAGTVSEALALMDAIAVVLVNVRGFDANIHVALEDAGGDSAIIELADGVPMVHHGREFTLMTNDPTYDEQLQLLAAHDFSHPTGVTPLPGNVNAVDRFQRAAYFSALLPEPAGERQAVAAVMAVARNVSVPFGAPYEDFGVYNTEYRTVCDLTNRTYYFELTTSPSVLWAQLDGLDIGAGVPPHGVDPYDETLAGDVTSRFAPVDIRF</sequence>
<name>A0A7I9WKL2_9MYCO</name>
<dbReference type="Gene3D" id="3.60.60.10">
    <property type="entry name" value="Penicillin V Acylase, Chain A"/>
    <property type="match status" value="1"/>
</dbReference>
<dbReference type="PANTHER" id="PTHR35527:SF2">
    <property type="entry name" value="HYDROLASE"/>
    <property type="match status" value="1"/>
</dbReference>
<dbReference type="SUPFAM" id="SSF56235">
    <property type="entry name" value="N-terminal nucleophile aminohydrolases (Ntn hydrolases)"/>
    <property type="match status" value="1"/>
</dbReference>
<reference evidence="4 5" key="1">
    <citation type="journal article" date="2019" name="Emerg. Microbes Infect.">
        <title>Comprehensive subspecies identification of 175 nontuberculous mycobacteria species based on 7547 genomic profiles.</title>
        <authorList>
            <person name="Matsumoto Y."/>
            <person name="Kinjo T."/>
            <person name="Motooka D."/>
            <person name="Nabeya D."/>
            <person name="Jung N."/>
            <person name="Uechi K."/>
            <person name="Horii T."/>
            <person name="Iida T."/>
            <person name="Fujita J."/>
            <person name="Nakamura S."/>
        </authorList>
    </citation>
    <scope>NUCLEOTIDE SEQUENCE [LARGE SCALE GENOMIC DNA]</scope>
    <source>
        <strain evidence="4 5">JCM 13392</strain>
    </source>
</reference>
<proteinExistence type="inferred from homology"/>
<evidence type="ECO:0000256" key="1">
    <source>
        <dbReference type="ARBA" id="ARBA00006625"/>
    </source>
</evidence>
<dbReference type="InterPro" id="IPR029055">
    <property type="entry name" value="Ntn_hydrolases_N"/>
</dbReference>
<dbReference type="Proteomes" id="UP000465241">
    <property type="component" value="Unassembled WGS sequence"/>
</dbReference>
<gene>
    <name evidence="4" type="ORF">MMUR_23700</name>
</gene>